<dbReference type="EMBL" id="BKCJ010008405">
    <property type="protein sequence ID" value="GEU82055.1"/>
    <property type="molecule type" value="Genomic_DNA"/>
</dbReference>
<protein>
    <submittedName>
        <fullName evidence="2">Copia protein</fullName>
    </submittedName>
</protein>
<evidence type="ECO:0000313" key="2">
    <source>
        <dbReference type="EMBL" id="GEU82055.1"/>
    </source>
</evidence>
<reference evidence="2" key="1">
    <citation type="journal article" date="2019" name="Sci. Rep.">
        <title>Draft genome of Tanacetum cinerariifolium, the natural source of mosquito coil.</title>
        <authorList>
            <person name="Yamashiro T."/>
            <person name="Shiraishi A."/>
            <person name="Satake H."/>
            <person name="Nakayama K."/>
        </authorList>
    </citation>
    <scope>NUCLEOTIDE SEQUENCE</scope>
</reference>
<sequence length="591" mass="67268">MASNQAIEYAHQCGDLTVESFVFQTNNVVGNFNYPPTIPAYKPICKFLMNCPLKTAFTKCPSVFYKNFLMEFWCTVIAYDPNPPVDETKSLPLKEYLIRFLVMNVKKPLTLDFKTFTTSTGLDYNNGAYIAHPSPEVVKAELAKIVTNPSYLDKNPCLEELFSRSLENSSHICDSEELLGLEYTQDEKFRKKGKSQTMTLTLPKSQGFEASVSLSKKRNNLSPKRHPMRPSKDEEVFVAGEDMDEDTQADEEVKSPPPNTHKPVEQTNKVIDAAMNFLDKNSITRGDILNALNGVTDPLKTIQDVVKDYHVLNKKILEATEAYIKKSTNLTKLITLIKNFDFQGLKSLVESIQATALRQEENLDSWAKSEIPSLRKDTSDIKSIMTEIYQAFKVVIEEHPSPTEGETKDMETQDTDKDKVVREEAEKMRLDPKTIISAKAGEKFKKAQDVKHRVLKREHSQKAKRAMKLRKKRFTSTFGPHQADSDQNQLLMSKFTPTQNLQYSLCTETMTKGILRSLHEGVPFMNNMVIEEPEYAIFFTDVFCDQAFQRWNDIHKVGVDSLVSYLVMASMVKTLENARFGLKLRDLIAPP</sequence>
<evidence type="ECO:0000256" key="1">
    <source>
        <dbReference type="SAM" id="MobiDB-lite"/>
    </source>
</evidence>
<dbReference type="AlphaFoldDB" id="A0A6L2NBP9"/>
<comment type="caution">
    <text evidence="2">The sequence shown here is derived from an EMBL/GenBank/DDBJ whole genome shotgun (WGS) entry which is preliminary data.</text>
</comment>
<feature type="compositionally biased region" description="Basic residues" evidence="1">
    <location>
        <begin position="215"/>
        <end position="229"/>
    </location>
</feature>
<feature type="compositionally biased region" description="Acidic residues" evidence="1">
    <location>
        <begin position="241"/>
        <end position="250"/>
    </location>
</feature>
<accession>A0A6L2NBP9</accession>
<organism evidence="2">
    <name type="scientific">Tanacetum cinerariifolium</name>
    <name type="common">Dalmatian daisy</name>
    <name type="synonym">Chrysanthemum cinerariifolium</name>
    <dbReference type="NCBI Taxonomy" id="118510"/>
    <lineage>
        <taxon>Eukaryota</taxon>
        <taxon>Viridiplantae</taxon>
        <taxon>Streptophyta</taxon>
        <taxon>Embryophyta</taxon>
        <taxon>Tracheophyta</taxon>
        <taxon>Spermatophyta</taxon>
        <taxon>Magnoliopsida</taxon>
        <taxon>eudicotyledons</taxon>
        <taxon>Gunneridae</taxon>
        <taxon>Pentapetalae</taxon>
        <taxon>asterids</taxon>
        <taxon>campanulids</taxon>
        <taxon>Asterales</taxon>
        <taxon>Asteraceae</taxon>
        <taxon>Asteroideae</taxon>
        <taxon>Anthemideae</taxon>
        <taxon>Anthemidinae</taxon>
        <taxon>Tanacetum</taxon>
    </lineage>
</organism>
<name>A0A6L2NBP9_TANCI</name>
<feature type="region of interest" description="Disordered" evidence="1">
    <location>
        <begin position="209"/>
        <end position="264"/>
    </location>
</feature>
<proteinExistence type="predicted"/>
<gene>
    <name evidence="2" type="ORF">Tci_054033</name>
</gene>